<dbReference type="EMBL" id="JBHSBV010000005">
    <property type="protein sequence ID" value="MFC4202386.1"/>
    <property type="molecule type" value="Genomic_DNA"/>
</dbReference>
<dbReference type="Pfam" id="PF25212">
    <property type="entry name" value="HVO_A0114"/>
    <property type="match status" value="1"/>
</dbReference>
<name>A0ABV8P1E1_9BURK</name>
<comment type="caution">
    <text evidence="1">The sequence shown here is derived from an EMBL/GenBank/DDBJ whole genome shotgun (WGS) entry which is preliminary data.</text>
</comment>
<reference evidence="2" key="1">
    <citation type="journal article" date="2019" name="Int. J. Syst. Evol. Microbiol.">
        <title>The Global Catalogue of Microorganisms (GCM) 10K type strain sequencing project: providing services to taxonomists for standard genome sequencing and annotation.</title>
        <authorList>
            <consortium name="The Broad Institute Genomics Platform"/>
            <consortium name="The Broad Institute Genome Sequencing Center for Infectious Disease"/>
            <person name="Wu L."/>
            <person name="Ma J."/>
        </authorList>
    </citation>
    <scope>NUCLEOTIDE SEQUENCE [LARGE SCALE GENOMIC DNA]</scope>
    <source>
        <strain evidence="2">LMG 24813</strain>
    </source>
</reference>
<organism evidence="1 2">
    <name type="scientific">Candidimonas humi</name>
    <dbReference type="NCBI Taxonomy" id="683355"/>
    <lineage>
        <taxon>Bacteria</taxon>
        <taxon>Pseudomonadati</taxon>
        <taxon>Pseudomonadota</taxon>
        <taxon>Betaproteobacteria</taxon>
        <taxon>Burkholderiales</taxon>
        <taxon>Alcaligenaceae</taxon>
        <taxon>Candidimonas</taxon>
    </lineage>
</organism>
<sequence>MTNDQTLHVVVGGGPGRALKHAADAMSALEQGRQPAPHFEVGFDDVSQMLAVFTPRRWELIAALRETGLTSISALAKLLGRDYKNVHGDVTALMEWMAIEKDEQGLIHAPFADIAVDVHLPRRRAA</sequence>
<accession>A0ABV8P1E1</accession>
<dbReference type="RefSeq" id="WP_217966121.1">
    <property type="nucleotide sequence ID" value="NZ_JAHTBN010000010.1"/>
</dbReference>
<gene>
    <name evidence="1" type="ORF">ACFOY1_15630</name>
</gene>
<keyword evidence="2" id="KW-1185">Reference proteome</keyword>
<evidence type="ECO:0000313" key="1">
    <source>
        <dbReference type="EMBL" id="MFC4202386.1"/>
    </source>
</evidence>
<protein>
    <recommendedName>
        <fullName evidence="3">Transcriptional regulator</fullName>
    </recommendedName>
</protein>
<evidence type="ECO:0008006" key="3">
    <source>
        <dbReference type="Google" id="ProtNLM"/>
    </source>
</evidence>
<evidence type="ECO:0000313" key="2">
    <source>
        <dbReference type="Proteomes" id="UP001595848"/>
    </source>
</evidence>
<dbReference type="Proteomes" id="UP001595848">
    <property type="component" value="Unassembled WGS sequence"/>
</dbReference>
<proteinExistence type="predicted"/>